<feature type="transmembrane region" description="Helical" evidence="11">
    <location>
        <begin position="124"/>
        <end position="145"/>
    </location>
</feature>
<dbReference type="PROSITE" id="PS50262">
    <property type="entry name" value="G_PROTEIN_RECEP_F1_2"/>
    <property type="match status" value="1"/>
</dbReference>
<sequence length="456" mass="50118">MISSQTDELKFKNTAYSRLCFLAHVLELVLLGRSNIFTFDKANALKSGPSTHTIFHLSVDILKTSISRLFSLWVLGDLVCKLYHFVHSLSYTASIFILVVICTERYFAIIHPITCKQILTPRRLRVVMLCVWVLSALYSSPRFFWVQTISMPVDRIGNSETICISHRQKYDSETFDLINFGLLYATPLAVMLLLYTRIALVLWDAGRGPPGIHSSHRPRKEERSGSTPFCRGVAPTLRVTFDAARDNGTTTPVDARVSIASDEAAAGPTVAGEPSPTNGHGGGGGLWNNNQHPVRKSGRRSRGAGGGLGAVGAAGARCYHVSASQNILKARRGVVRMLIVVVLTFAVCNLPYHARKMWQYWSTSYEGDSSFSTLFTPITFLLTYFNSGINPLLYAFLSRNFRKGMRELLLCPSREKGRPLAQQSSITRKTSVRSATKLCPGAAVGAVGGIALEHSG</sequence>
<organism evidence="13 14">
    <name type="scientific">Frankliniella occidentalis</name>
    <name type="common">Western flower thrips</name>
    <name type="synonym">Euthrips occidentalis</name>
    <dbReference type="NCBI Taxonomy" id="133901"/>
    <lineage>
        <taxon>Eukaryota</taxon>
        <taxon>Metazoa</taxon>
        <taxon>Ecdysozoa</taxon>
        <taxon>Arthropoda</taxon>
        <taxon>Hexapoda</taxon>
        <taxon>Insecta</taxon>
        <taxon>Pterygota</taxon>
        <taxon>Neoptera</taxon>
        <taxon>Paraneoptera</taxon>
        <taxon>Thysanoptera</taxon>
        <taxon>Terebrantia</taxon>
        <taxon>Thripoidea</taxon>
        <taxon>Thripidae</taxon>
        <taxon>Frankliniella</taxon>
    </lineage>
</organism>
<name>A0A9C6TNI7_FRAOC</name>
<keyword evidence="6 11" id="KW-0472">Membrane</keyword>
<protein>
    <submittedName>
        <fullName evidence="14">Trissin receptor-like</fullName>
    </submittedName>
</protein>
<dbReference type="InterPro" id="IPR000611">
    <property type="entry name" value="NPY_rcpt"/>
</dbReference>
<dbReference type="GO" id="GO:0004983">
    <property type="term" value="F:neuropeptide Y receptor activity"/>
    <property type="evidence" value="ECO:0007669"/>
    <property type="project" value="InterPro"/>
</dbReference>
<keyword evidence="3 9" id="KW-0812">Transmembrane</keyword>
<gene>
    <name evidence="14" type="primary">LOC113213437</name>
</gene>
<evidence type="ECO:0000256" key="9">
    <source>
        <dbReference type="RuleBase" id="RU000688"/>
    </source>
</evidence>
<keyword evidence="5 9" id="KW-0297">G-protein coupled receptor</keyword>
<evidence type="ECO:0000256" key="4">
    <source>
        <dbReference type="ARBA" id="ARBA00022989"/>
    </source>
</evidence>
<dbReference type="GeneID" id="113213437"/>
<evidence type="ECO:0000256" key="2">
    <source>
        <dbReference type="ARBA" id="ARBA00010663"/>
    </source>
</evidence>
<feature type="region of interest" description="Disordered" evidence="10">
    <location>
        <begin position="211"/>
        <end position="231"/>
    </location>
</feature>
<dbReference type="RefSeq" id="XP_052119595.1">
    <property type="nucleotide sequence ID" value="XM_052263635.1"/>
</dbReference>
<evidence type="ECO:0000313" key="13">
    <source>
        <dbReference type="Proteomes" id="UP000504606"/>
    </source>
</evidence>
<feature type="compositionally biased region" description="Basic residues" evidence="10">
    <location>
        <begin position="293"/>
        <end position="302"/>
    </location>
</feature>
<feature type="transmembrane region" description="Helical" evidence="11">
    <location>
        <begin position="182"/>
        <end position="203"/>
    </location>
</feature>
<dbReference type="PANTHER" id="PTHR24243:SF224">
    <property type="entry name" value="G-PROTEIN COUPLED RECEPTOR 19-RELATED"/>
    <property type="match status" value="1"/>
</dbReference>
<evidence type="ECO:0000259" key="12">
    <source>
        <dbReference type="PROSITE" id="PS50262"/>
    </source>
</evidence>
<feature type="transmembrane region" description="Helical" evidence="11">
    <location>
        <begin position="15"/>
        <end position="32"/>
    </location>
</feature>
<dbReference type="InterPro" id="IPR017452">
    <property type="entry name" value="GPCR_Rhodpsn_7TM"/>
</dbReference>
<evidence type="ECO:0000256" key="8">
    <source>
        <dbReference type="ARBA" id="ARBA00023224"/>
    </source>
</evidence>
<dbReference type="GO" id="GO:0005886">
    <property type="term" value="C:plasma membrane"/>
    <property type="evidence" value="ECO:0007669"/>
    <property type="project" value="TreeGrafter"/>
</dbReference>
<evidence type="ECO:0000256" key="5">
    <source>
        <dbReference type="ARBA" id="ARBA00023040"/>
    </source>
</evidence>
<accession>A0A9C6TNI7</accession>
<dbReference type="KEGG" id="foc:113213437"/>
<dbReference type="PROSITE" id="PS00237">
    <property type="entry name" value="G_PROTEIN_RECEP_F1_1"/>
    <property type="match status" value="1"/>
</dbReference>
<dbReference type="FunFam" id="1.20.1070.10:FF:000304">
    <property type="entry name" value="Trissin receptor, isoform C"/>
    <property type="match status" value="1"/>
</dbReference>
<comment type="similarity">
    <text evidence="2 9">Belongs to the G-protein coupled receptor 1 family.</text>
</comment>
<keyword evidence="13" id="KW-1185">Reference proteome</keyword>
<evidence type="ECO:0000256" key="11">
    <source>
        <dbReference type="SAM" id="Phobius"/>
    </source>
</evidence>
<comment type="subcellular location">
    <subcellularLocation>
        <location evidence="1">Membrane</location>
        <topology evidence="1">Multi-pass membrane protein</topology>
    </subcellularLocation>
</comment>
<dbReference type="OrthoDB" id="5964776at2759"/>
<dbReference type="SUPFAM" id="SSF81321">
    <property type="entry name" value="Family A G protein-coupled receptor-like"/>
    <property type="match status" value="1"/>
</dbReference>
<dbReference type="PANTHER" id="PTHR24243">
    <property type="entry name" value="G-PROTEIN COUPLED RECEPTOR"/>
    <property type="match status" value="1"/>
</dbReference>
<evidence type="ECO:0000313" key="14">
    <source>
        <dbReference type="RefSeq" id="XP_052119595.1"/>
    </source>
</evidence>
<dbReference type="PRINTS" id="PR01012">
    <property type="entry name" value="NRPEPTIDEYR"/>
</dbReference>
<dbReference type="InterPro" id="IPR000276">
    <property type="entry name" value="GPCR_Rhodpsn"/>
</dbReference>
<feature type="region of interest" description="Disordered" evidence="10">
    <location>
        <begin position="264"/>
        <end position="306"/>
    </location>
</feature>
<evidence type="ECO:0000256" key="10">
    <source>
        <dbReference type="SAM" id="MobiDB-lite"/>
    </source>
</evidence>
<dbReference type="Pfam" id="PF00001">
    <property type="entry name" value="7tm_1"/>
    <property type="match status" value="1"/>
</dbReference>
<keyword evidence="4 11" id="KW-1133">Transmembrane helix</keyword>
<evidence type="ECO:0000256" key="6">
    <source>
        <dbReference type="ARBA" id="ARBA00023136"/>
    </source>
</evidence>
<proteinExistence type="inferred from homology"/>
<feature type="transmembrane region" description="Helical" evidence="11">
    <location>
        <begin position="334"/>
        <end position="354"/>
    </location>
</feature>
<reference evidence="14" key="1">
    <citation type="submission" date="2025-08" db="UniProtKB">
        <authorList>
            <consortium name="RefSeq"/>
        </authorList>
    </citation>
    <scope>IDENTIFICATION</scope>
    <source>
        <tissue evidence="14">Whole organism</tissue>
    </source>
</reference>
<dbReference type="Proteomes" id="UP000504606">
    <property type="component" value="Unplaced"/>
</dbReference>
<dbReference type="Gene3D" id="1.20.1070.10">
    <property type="entry name" value="Rhodopsin 7-helix transmembrane proteins"/>
    <property type="match status" value="1"/>
</dbReference>
<dbReference type="PRINTS" id="PR00237">
    <property type="entry name" value="GPCRRHODOPSN"/>
</dbReference>
<evidence type="ECO:0000256" key="7">
    <source>
        <dbReference type="ARBA" id="ARBA00023170"/>
    </source>
</evidence>
<keyword evidence="7 9" id="KW-0675">Receptor</keyword>
<dbReference type="AlphaFoldDB" id="A0A9C6TNI7"/>
<evidence type="ECO:0000256" key="1">
    <source>
        <dbReference type="ARBA" id="ARBA00004141"/>
    </source>
</evidence>
<keyword evidence="8 9" id="KW-0807">Transducer</keyword>
<feature type="transmembrane region" description="Helical" evidence="11">
    <location>
        <begin position="374"/>
        <end position="397"/>
    </location>
</feature>
<feature type="domain" description="G-protein coupled receptors family 1 profile" evidence="12">
    <location>
        <begin position="23"/>
        <end position="394"/>
    </location>
</feature>
<evidence type="ECO:0000256" key="3">
    <source>
        <dbReference type="ARBA" id="ARBA00022692"/>
    </source>
</evidence>